<feature type="region of interest" description="Disordered" evidence="8">
    <location>
        <begin position="364"/>
        <end position="403"/>
    </location>
</feature>
<keyword evidence="3 7" id="KW-1003">Cell membrane</keyword>
<keyword evidence="6 7" id="KW-0472">Membrane</keyword>
<dbReference type="OrthoDB" id="10050321at2759"/>
<dbReference type="Pfam" id="PF05640">
    <property type="entry name" value="NKAIN"/>
    <property type="match status" value="1"/>
</dbReference>
<keyword evidence="4 7" id="KW-0812">Transmembrane</keyword>
<dbReference type="EMBL" id="SEYY01003493">
    <property type="protein sequence ID" value="KAB7504258.1"/>
    <property type="molecule type" value="Genomic_DNA"/>
</dbReference>
<evidence type="ECO:0000256" key="5">
    <source>
        <dbReference type="ARBA" id="ARBA00022989"/>
    </source>
</evidence>
<evidence type="ECO:0000256" key="7">
    <source>
        <dbReference type="RuleBase" id="RU368041"/>
    </source>
</evidence>
<reference evidence="9 10" key="1">
    <citation type="journal article" date="2019" name="PLoS Biol.">
        <title>Sex chromosomes control vertical transmission of feminizing Wolbachia symbionts in an isopod.</title>
        <authorList>
            <person name="Becking T."/>
            <person name="Chebbi M.A."/>
            <person name="Giraud I."/>
            <person name="Moumen B."/>
            <person name="Laverre T."/>
            <person name="Caubet Y."/>
            <person name="Peccoud J."/>
            <person name="Gilbert C."/>
            <person name="Cordaux R."/>
        </authorList>
    </citation>
    <scope>NUCLEOTIDE SEQUENCE [LARGE SCALE GENOMIC DNA]</scope>
    <source>
        <strain evidence="9">ANa2</strain>
        <tissue evidence="9">Whole body excluding digestive tract and cuticle</tissue>
    </source>
</reference>
<keyword evidence="5 7" id="KW-1133">Transmembrane helix</keyword>
<evidence type="ECO:0000256" key="3">
    <source>
        <dbReference type="ARBA" id="ARBA00022475"/>
    </source>
</evidence>
<name>A0A5N5TDV2_9CRUS</name>
<feature type="region of interest" description="Disordered" evidence="8">
    <location>
        <begin position="163"/>
        <end position="337"/>
    </location>
</feature>
<feature type="compositionally biased region" description="Low complexity" evidence="8">
    <location>
        <begin position="211"/>
        <end position="222"/>
    </location>
</feature>
<comment type="similarity">
    <text evidence="2 7">Belongs to the NKAIN family.</text>
</comment>
<dbReference type="GO" id="GO:0002028">
    <property type="term" value="P:regulation of sodium ion transport"/>
    <property type="evidence" value="ECO:0007669"/>
    <property type="project" value="UniProtKB-UniRule"/>
</dbReference>
<dbReference type="Proteomes" id="UP000326759">
    <property type="component" value="Unassembled WGS sequence"/>
</dbReference>
<accession>A0A5N5TDV2</accession>
<keyword evidence="10" id="KW-1185">Reference proteome</keyword>
<evidence type="ECO:0000256" key="4">
    <source>
        <dbReference type="ARBA" id="ARBA00022692"/>
    </source>
</evidence>
<comment type="caution">
    <text evidence="9">The sequence shown here is derived from an EMBL/GenBank/DDBJ whole genome shotgun (WGS) entry which is preliminary data.</text>
</comment>
<dbReference type="AlphaFoldDB" id="A0A5N5TDV2"/>
<feature type="transmembrane region" description="Helical" evidence="7">
    <location>
        <begin position="32"/>
        <end position="53"/>
    </location>
</feature>
<gene>
    <name evidence="9" type="primary">NKAIN</name>
    <name evidence="9" type="ORF">Anas_05742</name>
</gene>
<feature type="transmembrane region" description="Helical" evidence="7">
    <location>
        <begin position="6"/>
        <end position="25"/>
    </location>
</feature>
<feature type="transmembrane region" description="Helical" evidence="7">
    <location>
        <begin position="73"/>
        <end position="93"/>
    </location>
</feature>
<feature type="compositionally biased region" description="Polar residues" evidence="8">
    <location>
        <begin position="316"/>
        <end position="337"/>
    </location>
</feature>
<dbReference type="PANTHER" id="PTHR13084:SF6">
    <property type="entry name" value="SODIUM_POTASSIUM-TRANSPORTING ATPASE SUBUNIT BETA-1-INTERACTING PROTEIN"/>
    <property type="match status" value="1"/>
</dbReference>
<organism evidence="9 10">
    <name type="scientific">Armadillidium nasatum</name>
    <dbReference type="NCBI Taxonomy" id="96803"/>
    <lineage>
        <taxon>Eukaryota</taxon>
        <taxon>Metazoa</taxon>
        <taxon>Ecdysozoa</taxon>
        <taxon>Arthropoda</taxon>
        <taxon>Crustacea</taxon>
        <taxon>Multicrustacea</taxon>
        <taxon>Malacostraca</taxon>
        <taxon>Eumalacostraca</taxon>
        <taxon>Peracarida</taxon>
        <taxon>Isopoda</taxon>
        <taxon>Oniscidea</taxon>
        <taxon>Crinocheta</taxon>
        <taxon>Armadillidiidae</taxon>
        <taxon>Armadillidium</taxon>
    </lineage>
</organism>
<protein>
    <recommendedName>
        <fullName evidence="7">Sodium/potassium-transporting ATPase subunit beta-1-interacting protein</fullName>
        <shortName evidence="7">Na(+)/K(+)-transporting ATPase subunit beta-1-interacting protein</shortName>
    </recommendedName>
</protein>
<feature type="compositionally biased region" description="Polar residues" evidence="8">
    <location>
        <begin position="369"/>
        <end position="384"/>
    </location>
</feature>
<feature type="compositionally biased region" description="Polar residues" evidence="8">
    <location>
        <begin position="293"/>
        <end position="306"/>
    </location>
</feature>
<dbReference type="PANTHER" id="PTHR13084">
    <property type="entry name" value="T-CELL LYMPHOMA BREAKPOINT-ASSOCIATED TARGET 1-RELATED"/>
    <property type="match status" value="1"/>
</dbReference>
<evidence type="ECO:0000256" key="1">
    <source>
        <dbReference type="ARBA" id="ARBA00004651"/>
    </source>
</evidence>
<dbReference type="GO" id="GO:0005886">
    <property type="term" value="C:plasma membrane"/>
    <property type="evidence" value="ECO:0007669"/>
    <property type="project" value="UniProtKB-SubCell"/>
</dbReference>
<feature type="compositionally biased region" description="Basic and acidic residues" evidence="8">
    <location>
        <begin position="171"/>
        <end position="184"/>
    </location>
</feature>
<comment type="subcellular location">
    <subcellularLocation>
        <location evidence="1 7">Cell membrane</location>
        <topology evidence="1 7">Multi-pass membrane protein</topology>
    </subcellularLocation>
</comment>
<dbReference type="InterPro" id="IPR008516">
    <property type="entry name" value="Na/K-Atpase_Interacting"/>
</dbReference>
<evidence type="ECO:0000256" key="8">
    <source>
        <dbReference type="SAM" id="MobiDB-lite"/>
    </source>
</evidence>
<sequence length="403" mass="46390">MWLPIICNFFNIIFTIFGFFGVYLYRPKYITVYLLWMFIWLAWNIFVICFYLNVGSLSNQSDWLNFGTGSASWWEIPGIIFSIYFYQIFLTMIETVSGYDCDTFAVNSENICAYPLALNPVGSSLYPIDGSNYVIEPNYYYYAMQMNAVPQYAVPTNHYGVPYQRCDQQNETDRKECSPTRTESESPEPDLEENSYQQPMTPRKVKRQNRYRSSGRSQQGRGTQIRNSKGRGTQPRASQRSRRPQYLNPVTQLIDKANESSTSTDSYHRPPIRPPPKFGGRQGHSNPMYVHSRPNSTYSLNESTLPSEPMERPPSVHSSYSNYHGQRPSLNPNPTSNGTSFQHRNTFIGTNHRKNQSDRIRSTFHPDPSLTTFHDSTFSGGDTYSESERPPPYMFGVNSETVI</sequence>
<evidence type="ECO:0000256" key="2">
    <source>
        <dbReference type="ARBA" id="ARBA00006364"/>
    </source>
</evidence>
<proteinExistence type="inferred from homology"/>
<evidence type="ECO:0000313" key="9">
    <source>
        <dbReference type="EMBL" id="KAB7504258.1"/>
    </source>
</evidence>
<evidence type="ECO:0000256" key="6">
    <source>
        <dbReference type="ARBA" id="ARBA00023136"/>
    </source>
</evidence>
<evidence type="ECO:0000313" key="10">
    <source>
        <dbReference type="Proteomes" id="UP000326759"/>
    </source>
</evidence>